<dbReference type="PANTHER" id="PTHR31683">
    <property type="entry name" value="PECTATE LYASE 18-RELATED"/>
    <property type="match status" value="1"/>
</dbReference>
<accession>A0A830C9F6</accession>
<dbReference type="AlphaFoldDB" id="A0A830C9F6"/>
<name>A0A830C9F6_9LAMI</name>
<keyword evidence="1 3" id="KW-0456">Lyase</keyword>
<gene>
    <name evidence="3" type="ORF">PHJA_001765100</name>
</gene>
<dbReference type="SMART" id="SM00656">
    <property type="entry name" value="Amb_all"/>
    <property type="match status" value="1"/>
</dbReference>
<sequence length="184" mass="20482">MMGPVRCVMGVVKRNPYGSYSKFRALLSSRLILVYPLIRPLTGVVKGLNSPVKVFRLKEYEHVISCNLMFEGGRGHDVDGIQIKPNSSHIWIDHCSLSNFDNGLIDITRGSTKITISRCHFANHDKTMFIGADSLHTVIDASALLFIIVSSTGPDRDIRMSDPGKYDCIIITLGIREFMPFAPV</sequence>
<comment type="caution">
    <text evidence="3">The sequence shown here is derived from an EMBL/GenBank/DDBJ whole genome shotgun (WGS) entry which is preliminary data.</text>
</comment>
<feature type="domain" description="Pectate lyase" evidence="2">
    <location>
        <begin position="28"/>
        <end position="177"/>
    </location>
</feature>
<dbReference type="OrthoDB" id="1984071at2759"/>
<dbReference type="InterPro" id="IPR002022">
    <property type="entry name" value="Pec_lyase"/>
</dbReference>
<proteinExistence type="predicted"/>
<dbReference type="InterPro" id="IPR045032">
    <property type="entry name" value="PEL"/>
</dbReference>
<dbReference type="Pfam" id="PF00544">
    <property type="entry name" value="Pectate_lyase_4"/>
    <property type="match status" value="1"/>
</dbReference>
<dbReference type="InterPro" id="IPR011050">
    <property type="entry name" value="Pectin_lyase_fold/virulence"/>
</dbReference>
<organism evidence="3 4">
    <name type="scientific">Phtheirospermum japonicum</name>
    <dbReference type="NCBI Taxonomy" id="374723"/>
    <lineage>
        <taxon>Eukaryota</taxon>
        <taxon>Viridiplantae</taxon>
        <taxon>Streptophyta</taxon>
        <taxon>Embryophyta</taxon>
        <taxon>Tracheophyta</taxon>
        <taxon>Spermatophyta</taxon>
        <taxon>Magnoliopsida</taxon>
        <taxon>eudicotyledons</taxon>
        <taxon>Gunneridae</taxon>
        <taxon>Pentapetalae</taxon>
        <taxon>asterids</taxon>
        <taxon>lamiids</taxon>
        <taxon>Lamiales</taxon>
        <taxon>Orobanchaceae</taxon>
        <taxon>Orobanchaceae incertae sedis</taxon>
        <taxon>Phtheirospermum</taxon>
    </lineage>
</organism>
<evidence type="ECO:0000256" key="1">
    <source>
        <dbReference type="ARBA" id="ARBA00023239"/>
    </source>
</evidence>
<dbReference type="InterPro" id="IPR012334">
    <property type="entry name" value="Pectin_lyas_fold"/>
</dbReference>
<dbReference type="SUPFAM" id="SSF51126">
    <property type="entry name" value="Pectin lyase-like"/>
    <property type="match status" value="1"/>
</dbReference>
<dbReference type="GO" id="GO:0030570">
    <property type="term" value="F:pectate lyase activity"/>
    <property type="evidence" value="ECO:0007669"/>
    <property type="project" value="InterPro"/>
</dbReference>
<evidence type="ECO:0000313" key="4">
    <source>
        <dbReference type="Proteomes" id="UP000653305"/>
    </source>
</evidence>
<dbReference type="PANTHER" id="PTHR31683:SF113">
    <property type="entry name" value="PECTATE LYASE"/>
    <property type="match status" value="1"/>
</dbReference>
<reference evidence="3" key="1">
    <citation type="submission" date="2020-07" db="EMBL/GenBank/DDBJ databases">
        <title>Ethylene signaling mediates host invasion by parasitic plants.</title>
        <authorList>
            <person name="Yoshida S."/>
        </authorList>
    </citation>
    <scope>NUCLEOTIDE SEQUENCE</scope>
    <source>
        <strain evidence="3">Okayama</strain>
    </source>
</reference>
<dbReference type="Gene3D" id="2.160.20.10">
    <property type="entry name" value="Single-stranded right-handed beta-helix, Pectin lyase-like"/>
    <property type="match status" value="1"/>
</dbReference>
<dbReference type="EMBL" id="BMAC01000426">
    <property type="protein sequence ID" value="GFP96210.1"/>
    <property type="molecule type" value="Genomic_DNA"/>
</dbReference>
<protein>
    <submittedName>
        <fullName evidence="3">Probable pectate lyase 13</fullName>
    </submittedName>
</protein>
<evidence type="ECO:0000313" key="3">
    <source>
        <dbReference type="EMBL" id="GFP96210.1"/>
    </source>
</evidence>
<dbReference type="Proteomes" id="UP000653305">
    <property type="component" value="Unassembled WGS sequence"/>
</dbReference>
<evidence type="ECO:0000259" key="2">
    <source>
        <dbReference type="SMART" id="SM00656"/>
    </source>
</evidence>
<keyword evidence="4" id="KW-1185">Reference proteome</keyword>